<dbReference type="EMBL" id="JAULUE010002069">
    <property type="protein sequence ID" value="KAK5874838.1"/>
    <property type="molecule type" value="Genomic_DNA"/>
</dbReference>
<dbReference type="Proteomes" id="UP001335648">
    <property type="component" value="Unassembled WGS sequence"/>
</dbReference>
<proteinExistence type="predicted"/>
<sequence length="105" mass="11289">MTPSQRASCGRTSGCAHSTVPTASEQKVLIAVENTNSDFCIAHASLWSVLLCWPRLAFILDVCPRSSLQLLTGPGGSPAALRLHSNVPQMAEHVEQREPHLPLSC</sequence>
<evidence type="ECO:0000313" key="2">
    <source>
        <dbReference type="Proteomes" id="UP001335648"/>
    </source>
</evidence>
<protein>
    <submittedName>
        <fullName evidence="1">Uncharacterized protein</fullName>
    </submittedName>
</protein>
<comment type="caution">
    <text evidence="1">The sequence shown here is derived from an EMBL/GenBank/DDBJ whole genome shotgun (WGS) entry which is preliminary data.</text>
</comment>
<organism evidence="1 2">
    <name type="scientific">Champsocephalus esox</name>
    <name type="common">pike icefish</name>
    <dbReference type="NCBI Taxonomy" id="159716"/>
    <lineage>
        <taxon>Eukaryota</taxon>
        <taxon>Metazoa</taxon>
        <taxon>Chordata</taxon>
        <taxon>Craniata</taxon>
        <taxon>Vertebrata</taxon>
        <taxon>Euteleostomi</taxon>
        <taxon>Actinopterygii</taxon>
        <taxon>Neopterygii</taxon>
        <taxon>Teleostei</taxon>
        <taxon>Neoteleostei</taxon>
        <taxon>Acanthomorphata</taxon>
        <taxon>Eupercaria</taxon>
        <taxon>Perciformes</taxon>
        <taxon>Notothenioidei</taxon>
        <taxon>Channichthyidae</taxon>
        <taxon>Champsocephalus</taxon>
    </lineage>
</organism>
<reference evidence="1 2" key="1">
    <citation type="journal article" date="2023" name="Mol. Biol. Evol.">
        <title>Genomics of Secondarily Temperate Adaptation in the Only Non-Antarctic Icefish.</title>
        <authorList>
            <person name="Rivera-Colon A.G."/>
            <person name="Rayamajhi N."/>
            <person name="Minhas B.F."/>
            <person name="Madrigal G."/>
            <person name="Bilyk K.T."/>
            <person name="Yoon V."/>
            <person name="Hune M."/>
            <person name="Gregory S."/>
            <person name="Cheng C.H.C."/>
            <person name="Catchen J.M."/>
        </authorList>
    </citation>
    <scope>NUCLEOTIDE SEQUENCE [LARGE SCALE GENOMIC DNA]</scope>
    <source>
        <strain evidence="1">JC2023a</strain>
    </source>
</reference>
<dbReference type="AlphaFoldDB" id="A0AAN8AYV9"/>
<gene>
    <name evidence="1" type="ORF">CesoFtcFv8_027387</name>
</gene>
<evidence type="ECO:0000313" key="1">
    <source>
        <dbReference type="EMBL" id="KAK5874838.1"/>
    </source>
</evidence>
<keyword evidence="2" id="KW-1185">Reference proteome</keyword>
<accession>A0AAN8AYV9</accession>
<name>A0AAN8AYV9_9TELE</name>